<gene>
    <name evidence="2" type="ORF">BC751_3213</name>
</gene>
<dbReference type="AlphaFoldDB" id="A0A4Q7PCZ2"/>
<sequence length="658" mass="75149">MKYHSKSIFLCLILGILLMGNACQSSIPSDPIMLLFTQPSPLIQAGKMIQLSSHDTTGGNNDRIPIKPGEKVHIANIKGEGMIARIWVTVDSRDPDYLRTILIRMYWDGEENPSVEVPLGDFFGSPFQYQHHLPKYVGMSSGGYYSYFPMPFKNGAVIEIENQGREEVYAFYYQINYYELEKNSLPKEIPYFHAQWKRDVRTESTENYVALDALGKGFFAGLNFNGQPYDGRLFYLEGDEMIFVDGEAKPSVYGTGMEDYFTAGWYFQNGPFAAGYHGLTFLDPETGRVTAYRHHIPDAIPFKNSIKVTFEHGHGNEEVVDLSTTAFWYQTEPHQKFNSIGVPGQRMVLKRPISSGVIAPNAFKVRTDLDFEIRDMTQNGPDWIGNEQLIVKGKDGASFSIILDQLEEAAYEIEIYYSKAPEFGTTEIGLNGKRLMELEALGTRLQAQDKIYLGEAKPNSQKEIVLDFRFMEGGSFGLDAVLLTPKRNFITDWYLIGPFPNLRVHDYERPGLDSAYFPEKEIHLDTTYPGYYGDQLAWFRVNDGKSGYDMRLRQYFEPTEFIVIYGLTYVFSPLDQQVIMFVGSDDAAKVFINDEEVYRFFDLMRIAAPDQDRVEVTLKKGWNKVLVKAENNFGGFAFYLRFMDPTNSLIVNAQQKFE</sequence>
<dbReference type="Gene3D" id="2.60.120.1390">
    <property type="match status" value="2"/>
</dbReference>
<dbReference type="RefSeq" id="WP_130276458.1">
    <property type="nucleotide sequence ID" value="NZ_SGXG01000001.1"/>
</dbReference>
<dbReference type="Pfam" id="PF11175">
    <property type="entry name" value="DUF2961"/>
    <property type="match status" value="1"/>
</dbReference>
<dbReference type="OrthoDB" id="2518538at2"/>
<accession>A0A4Q7PCZ2</accession>
<comment type="caution">
    <text evidence="2">The sequence shown here is derived from an EMBL/GenBank/DDBJ whole genome shotgun (WGS) entry which is preliminary data.</text>
</comment>
<feature type="chain" id="PRO_5020335275" evidence="1">
    <location>
        <begin position="23"/>
        <end position="658"/>
    </location>
</feature>
<name>A0A4Q7PCZ2_9BACT</name>
<keyword evidence="3" id="KW-1185">Reference proteome</keyword>
<evidence type="ECO:0000313" key="2">
    <source>
        <dbReference type="EMBL" id="RZS97598.1"/>
    </source>
</evidence>
<keyword evidence="1" id="KW-0732">Signal</keyword>
<evidence type="ECO:0000313" key="3">
    <source>
        <dbReference type="Proteomes" id="UP000292209"/>
    </source>
</evidence>
<dbReference type="Proteomes" id="UP000292209">
    <property type="component" value="Unassembled WGS sequence"/>
</dbReference>
<organism evidence="2 3">
    <name type="scientific">Cecembia calidifontis</name>
    <dbReference type="NCBI Taxonomy" id="1187080"/>
    <lineage>
        <taxon>Bacteria</taxon>
        <taxon>Pseudomonadati</taxon>
        <taxon>Bacteroidota</taxon>
        <taxon>Cytophagia</taxon>
        <taxon>Cytophagales</taxon>
        <taxon>Cyclobacteriaceae</taxon>
        <taxon>Cecembia</taxon>
    </lineage>
</organism>
<dbReference type="EMBL" id="SGXG01000001">
    <property type="protein sequence ID" value="RZS97598.1"/>
    <property type="molecule type" value="Genomic_DNA"/>
</dbReference>
<dbReference type="InterPro" id="IPR021345">
    <property type="entry name" value="DUF2961"/>
</dbReference>
<feature type="signal peptide" evidence="1">
    <location>
        <begin position="1"/>
        <end position="22"/>
    </location>
</feature>
<evidence type="ECO:0000256" key="1">
    <source>
        <dbReference type="SAM" id="SignalP"/>
    </source>
</evidence>
<proteinExistence type="predicted"/>
<reference evidence="2 3" key="1">
    <citation type="submission" date="2019-02" db="EMBL/GenBank/DDBJ databases">
        <title>Genomic Encyclopedia of Archaeal and Bacterial Type Strains, Phase II (KMG-II): from individual species to whole genera.</title>
        <authorList>
            <person name="Goeker M."/>
        </authorList>
    </citation>
    <scope>NUCLEOTIDE SEQUENCE [LARGE SCALE GENOMIC DNA]</scope>
    <source>
        <strain evidence="2 3">DSM 21411</strain>
    </source>
</reference>
<protein>
    <submittedName>
        <fullName evidence="2">DUF2961 family protein</fullName>
    </submittedName>
</protein>